<accession>A0A381WCT4</accession>
<dbReference type="InterPro" id="IPR012349">
    <property type="entry name" value="Split_barrel_FMN-bd"/>
</dbReference>
<sequence length="174" mass="19453">MKVPKILLGVLKNPRASHFLKVFAAAVDGPLMRWSGGRIRLSFVIPVLLLEVVGARSKTLRRVPLLYVDTNDGLIVVGSNGGSRREPAWCKNLRANRSVTCLVKGRRERYEAAEMHCSAYAAAWRSAVSTYPNYALYQERLSSRTIPLFRLSRTPHSSTVTDESQTFDTPKDGF</sequence>
<reference evidence="3" key="1">
    <citation type="submission" date="2018-05" db="EMBL/GenBank/DDBJ databases">
        <authorList>
            <person name="Lanie J.A."/>
            <person name="Ng W.-L."/>
            <person name="Kazmierczak K.M."/>
            <person name="Andrzejewski T.M."/>
            <person name="Davidsen T.M."/>
            <person name="Wayne K.J."/>
            <person name="Tettelin H."/>
            <person name="Glass J.I."/>
            <person name="Rusch D."/>
            <person name="Podicherti R."/>
            <person name="Tsui H.-C.T."/>
            <person name="Winkler M.E."/>
        </authorList>
    </citation>
    <scope>NUCLEOTIDE SEQUENCE</scope>
</reference>
<evidence type="ECO:0000313" key="3">
    <source>
        <dbReference type="EMBL" id="SVA50121.1"/>
    </source>
</evidence>
<organism evidence="3">
    <name type="scientific">marine metagenome</name>
    <dbReference type="NCBI Taxonomy" id="408172"/>
    <lineage>
        <taxon>unclassified sequences</taxon>
        <taxon>metagenomes</taxon>
        <taxon>ecological metagenomes</taxon>
    </lineage>
</organism>
<protein>
    <recommendedName>
        <fullName evidence="4">Nitroreductase family deazaflavin-dependent oxidoreductase</fullName>
    </recommendedName>
</protein>
<comment type="catalytic activity">
    <reaction evidence="2">
        <text>oxidized coenzyme F420-(gamma-L-Glu)(n) + a quinol + H(+) = reduced coenzyme F420-(gamma-L-Glu)(n) + a quinone</text>
        <dbReference type="Rhea" id="RHEA:39663"/>
        <dbReference type="Rhea" id="RHEA-COMP:12939"/>
        <dbReference type="Rhea" id="RHEA-COMP:14378"/>
        <dbReference type="ChEBI" id="CHEBI:15378"/>
        <dbReference type="ChEBI" id="CHEBI:24646"/>
        <dbReference type="ChEBI" id="CHEBI:132124"/>
        <dbReference type="ChEBI" id="CHEBI:133980"/>
        <dbReference type="ChEBI" id="CHEBI:139511"/>
    </reaction>
</comment>
<dbReference type="Gene3D" id="2.30.110.10">
    <property type="entry name" value="Electron Transport, Fmn-binding Protein, Chain A"/>
    <property type="match status" value="1"/>
</dbReference>
<dbReference type="EMBL" id="UINC01011345">
    <property type="protein sequence ID" value="SVA50121.1"/>
    <property type="molecule type" value="Genomic_DNA"/>
</dbReference>
<name>A0A381WCT4_9ZZZZ</name>
<dbReference type="Pfam" id="PF04075">
    <property type="entry name" value="F420H2_quin_red"/>
    <property type="match status" value="1"/>
</dbReference>
<dbReference type="GO" id="GO:0016491">
    <property type="term" value="F:oxidoreductase activity"/>
    <property type="evidence" value="ECO:0007669"/>
    <property type="project" value="InterPro"/>
</dbReference>
<comment type="similarity">
    <text evidence="1">Belongs to the F420H(2)-dependent quinone reductase family.</text>
</comment>
<dbReference type="PANTHER" id="PTHR39428">
    <property type="entry name" value="F420H(2)-DEPENDENT QUINONE REDUCTASE RV1261C"/>
    <property type="match status" value="1"/>
</dbReference>
<dbReference type="PANTHER" id="PTHR39428:SF1">
    <property type="entry name" value="F420H(2)-DEPENDENT QUINONE REDUCTASE RV1261C"/>
    <property type="match status" value="1"/>
</dbReference>
<proteinExistence type="inferred from homology"/>
<gene>
    <name evidence="3" type="ORF">METZ01_LOCUS102975</name>
</gene>
<dbReference type="InterPro" id="IPR004378">
    <property type="entry name" value="F420H2_quin_Rdtase"/>
</dbReference>
<dbReference type="NCBIfam" id="TIGR00026">
    <property type="entry name" value="hi_GC_TIGR00026"/>
    <property type="match status" value="1"/>
</dbReference>
<evidence type="ECO:0008006" key="4">
    <source>
        <dbReference type="Google" id="ProtNLM"/>
    </source>
</evidence>
<evidence type="ECO:0000256" key="1">
    <source>
        <dbReference type="ARBA" id="ARBA00008710"/>
    </source>
</evidence>
<dbReference type="AlphaFoldDB" id="A0A381WCT4"/>
<dbReference type="GO" id="GO:0005886">
    <property type="term" value="C:plasma membrane"/>
    <property type="evidence" value="ECO:0007669"/>
    <property type="project" value="TreeGrafter"/>
</dbReference>
<evidence type="ECO:0000256" key="2">
    <source>
        <dbReference type="ARBA" id="ARBA00049106"/>
    </source>
</evidence>
<dbReference type="GO" id="GO:0070967">
    <property type="term" value="F:coenzyme F420 binding"/>
    <property type="evidence" value="ECO:0007669"/>
    <property type="project" value="TreeGrafter"/>
</dbReference>